<evidence type="ECO:0000256" key="6">
    <source>
        <dbReference type="ARBA" id="ARBA00023004"/>
    </source>
</evidence>
<dbReference type="OrthoDB" id="1844152at2759"/>
<dbReference type="EMBL" id="MU005988">
    <property type="protein sequence ID" value="KAF2859821.1"/>
    <property type="molecule type" value="Genomic_DNA"/>
</dbReference>
<dbReference type="Gene3D" id="1.10.630.10">
    <property type="entry name" value="Cytochrome P450"/>
    <property type="match status" value="1"/>
</dbReference>
<dbReference type="InterPro" id="IPR001128">
    <property type="entry name" value="Cyt_P450"/>
</dbReference>
<evidence type="ECO:0000256" key="8">
    <source>
        <dbReference type="PIRSR" id="PIRSR602403-1"/>
    </source>
</evidence>
<keyword evidence="7 9" id="KW-0503">Monooxygenase</keyword>
<keyword evidence="3 8" id="KW-0349">Heme</keyword>
<keyword evidence="11" id="KW-1185">Reference proteome</keyword>
<evidence type="ECO:0000256" key="4">
    <source>
        <dbReference type="ARBA" id="ARBA00022723"/>
    </source>
</evidence>
<dbReference type="InterPro" id="IPR036396">
    <property type="entry name" value="Cyt_P450_sf"/>
</dbReference>
<dbReference type="CDD" id="cd11041">
    <property type="entry name" value="CYP503A1-like"/>
    <property type="match status" value="1"/>
</dbReference>
<keyword evidence="5 9" id="KW-0560">Oxidoreductase</keyword>
<evidence type="ECO:0000313" key="10">
    <source>
        <dbReference type="EMBL" id="KAF2859821.1"/>
    </source>
</evidence>
<organism evidence="10 11">
    <name type="scientific">Piedraia hortae CBS 480.64</name>
    <dbReference type="NCBI Taxonomy" id="1314780"/>
    <lineage>
        <taxon>Eukaryota</taxon>
        <taxon>Fungi</taxon>
        <taxon>Dikarya</taxon>
        <taxon>Ascomycota</taxon>
        <taxon>Pezizomycotina</taxon>
        <taxon>Dothideomycetes</taxon>
        <taxon>Dothideomycetidae</taxon>
        <taxon>Capnodiales</taxon>
        <taxon>Piedraiaceae</taxon>
        <taxon>Piedraia</taxon>
    </lineage>
</organism>
<protein>
    <submittedName>
        <fullName evidence="10">Putative P450 monooxygenase</fullName>
    </submittedName>
</protein>
<reference evidence="10" key="1">
    <citation type="journal article" date="2020" name="Stud. Mycol.">
        <title>101 Dothideomycetes genomes: a test case for predicting lifestyles and emergence of pathogens.</title>
        <authorList>
            <person name="Haridas S."/>
            <person name="Albert R."/>
            <person name="Binder M."/>
            <person name="Bloem J."/>
            <person name="Labutti K."/>
            <person name="Salamov A."/>
            <person name="Andreopoulos B."/>
            <person name="Baker S."/>
            <person name="Barry K."/>
            <person name="Bills G."/>
            <person name="Bluhm B."/>
            <person name="Cannon C."/>
            <person name="Castanera R."/>
            <person name="Culley D."/>
            <person name="Daum C."/>
            <person name="Ezra D."/>
            <person name="Gonzalez J."/>
            <person name="Henrissat B."/>
            <person name="Kuo A."/>
            <person name="Liang C."/>
            <person name="Lipzen A."/>
            <person name="Lutzoni F."/>
            <person name="Magnuson J."/>
            <person name="Mondo S."/>
            <person name="Nolan M."/>
            <person name="Ohm R."/>
            <person name="Pangilinan J."/>
            <person name="Park H.-J."/>
            <person name="Ramirez L."/>
            <person name="Alfaro M."/>
            <person name="Sun H."/>
            <person name="Tritt A."/>
            <person name="Yoshinaga Y."/>
            <person name="Zwiers L.-H."/>
            <person name="Turgeon B."/>
            <person name="Goodwin S."/>
            <person name="Spatafora J."/>
            <person name="Crous P."/>
            <person name="Grigoriev I."/>
        </authorList>
    </citation>
    <scope>NUCLEOTIDE SEQUENCE</scope>
    <source>
        <strain evidence="10">CBS 480.64</strain>
    </source>
</reference>
<comment type="similarity">
    <text evidence="2 9">Belongs to the cytochrome P450 family.</text>
</comment>
<dbReference type="PRINTS" id="PR00465">
    <property type="entry name" value="EP450IV"/>
</dbReference>
<accession>A0A6A7BX79</accession>
<dbReference type="Proteomes" id="UP000799421">
    <property type="component" value="Unassembled WGS sequence"/>
</dbReference>
<evidence type="ECO:0000256" key="5">
    <source>
        <dbReference type="ARBA" id="ARBA00023002"/>
    </source>
</evidence>
<keyword evidence="4 8" id="KW-0479">Metal-binding</keyword>
<dbReference type="GO" id="GO:0004497">
    <property type="term" value="F:monooxygenase activity"/>
    <property type="evidence" value="ECO:0007669"/>
    <property type="project" value="UniProtKB-KW"/>
</dbReference>
<dbReference type="GO" id="GO:0016705">
    <property type="term" value="F:oxidoreductase activity, acting on paired donors, with incorporation or reduction of molecular oxygen"/>
    <property type="evidence" value="ECO:0007669"/>
    <property type="project" value="InterPro"/>
</dbReference>
<dbReference type="GO" id="GO:0020037">
    <property type="term" value="F:heme binding"/>
    <property type="evidence" value="ECO:0007669"/>
    <property type="project" value="InterPro"/>
</dbReference>
<dbReference type="InterPro" id="IPR017972">
    <property type="entry name" value="Cyt_P450_CS"/>
</dbReference>
<comment type="cofactor">
    <cofactor evidence="1 8">
        <name>heme</name>
        <dbReference type="ChEBI" id="CHEBI:30413"/>
    </cofactor>
</comment>
<proteinExistence type="inferred from homology"/>
<dbReference type="InterPro" id="IPR002403">
    <property type="entry name" value="Cyt_P450_E_grp-IV"/>
</dbReference>
<feature type="binding site" description="axial binding residue" evidence="8">
    <location>
        <position position="482"/>
    </location>
    <ligand>
        <name>heme</name>
        <dbReference type="ChEBI" id="CHEBI:30413"/>
    </ligand>
    <ligandPart>
        <name>Fe</name>
        <dbReference type="ChEBI" id="CHEBI:18248"/>
    </ligandPart>
</feature>
<evidence type="ECO:0000256" key="9">
    <source>
        <dbReference type="RuleBase" id="RU000461"/>
    </source>
</evidence>
<dbReference type="PANTHER" id="PTHR46206:SF1">
    <property type="entry name" value="P450, PUTATIVE (EUROFUNG)-RELATED"/>
    <property type="match status" value="1"/>
</dbReference>
<evidence type="ECO:0000256" key="1">
    <source>
        <dbReference type="ARBA" id="ARBA00001971"/>
    </source>
</evidence>
<evidence type="ECO:0000256" key="7">
    <source>
        <dbReference type="ARBA" id="ARBA00023033"/>
    </source>
</evidence>
<dbReference type="GO" id="GO:0005506">
    <property type="term" value="F:iron ion binding"/>
    <property type="evidence" value="ECO:0007669"/>
    <property type="project" value="InterPro"/>
</dbReference>
<evidence type="ECO:0000256" key="2">
    <source>
        <dbReference type="ARBA" id="ARBA00010617"/>
    </source>
</evidence>
<dbReference type="PROSITE" id="PS00086">
    <property type="entry name" value="CYTOCHROME_P450"/>
    <property type="match status" value="1"/>
</dbReference>
<dbReference type="Pfam" id="PF00067">
    <property type="entry name" value="p450"/>
    <property type="match status" value="1"/>
</dbReference>
<keyword evidence="6 8" id="KW-0408">Iron</keyword>
<evidence type="ECO:0000313" key="11">
    <source>
        <dbReference type="Proteomes" id="UP000799421"/>
    </source>
</evidence>
<dbReference type="PANTHER" id="PTHR46206">
    <property type="entry name" value="CYTOCHROME P450"/>
    <property type="match status" value="1"/>
</dbReference>
<dbReference type="AlphaFoldDB" id="A0A6A7BX79"/>
<dbReference type="SUPFAM" id="SSF48264">
    <property type="entry name" value="Cytochrome P450"/>
    <property type="match status" value="1"/>
</dbReference>
<gene>
    <name evidence="10" type="ORF">K470DRAFT_248590</name>
</gene>
<sequence>MKVVQFALDHPVSAAAIAVVLVFAAVVKATLPPKYPSGVPWVGKSEKGLFTVTRATFNSFFKNQVWLDQGYQKYSSKGKSHIIPDFAGRHEIVIPNNKLRWLTEQPDHVASVREAHSDTLQGDYAFTTPYLLQTVYHEHVIHKNLARKVDTVIPDIWDELCVSLHTWGFDTESWKEICVYDNMMDVISRVSNRLFVGLPLCRNEDFLKNNSAFAIDVITATALMPFVPRFLHPLVGHLMCIPNHIHYWRTRKHTLPYIKKLLADFKEQQDSPDSKIVLPENYLAWHIRTAAAEGRTKELDPDMISRFIMPVEFAAIHTTTLTITMVLFDLFSSDPKKRFVEGIREEAERVYKEHNGCWSKPALNKLLRTDSAIKESMRVSNFASRGVQRKVVAKDGLRNVEEGWHAPCGSYMSINVHSRHHDPAVYKDPETYDAFRFSRPREEFEALSSEQRNNDEYLRMRNLSMISTGENFLPFGHGRHACPGRFLVQHELKMLLAYVLMNYEIQPLPERPPNQWLGTALVPPTKAKINVRRRKDAVMHDFEAVG</sequence>
<evidence type="ECO:0000256" key="3">
    <source>
        <dbReference type="ARBA" id="ARBA00022617"/>
    </source>
</evidence>
<name>A0A6A7BX79_9PEZI</name>